<feature type="signal peptide" evidence="5">
    <location>
        <begin position="1"/>
        <end position="21"/>
    </location>
</feature>
<comment type="caution">
    <text evidence="6">The sequence shown here is derived from an EMBL/GenBank/DDBJ whole genome shotgun (WGS) entry which is preliminary data.</text>
</comment>
<accession>A0ABT6TPS7</accession>
<name>A0ABT6TPS7_9BACL</name>
<gene>
    <name evidence="6" type="ORF">KB449_28225</name>
</gene>
<proteinExistence type="inferred from homology"/>
<organism evidence="6 7">
    <name type="scientific">Cohnella hashimotonis</name>
    <dbReference type="NCBI Taxonomy" id="2826895"/>
    <lineage>
        <taxon>Bacteria</taxon>
        <taxon>Bacillati</taxon>
        <taxon>Bacillota</taxon>
        <taxon>Bacilli</taxon>
        <taxon>Bacillales</taxon>
        <taxon>Paenibacillaceae</taxon>
        <taxon>Cohnella</taxon>
    </lineage>
</organism>
<dbReference type="Proteomes" id="UP001161691">
    <property type="component" value="Unassembled WGS sequence"/>
</dbReference>
<evidence type="ECO:0000256" key="4">
    <source>
        <dbReference type="SAM" id="MobiDB-lite"/>
    </source>
</evidence>
<protein>
    <submittedName>
        <fullName evidence="6">ABC transporter substrate-binding protein</fullName>
    </submittedName>
</protein>
<dbReference type="InterPro" id="IPR006059">
    <property type="entry name" value="SBP"/>
</dbReference>
<dbReference type="Pfam" id="PF01547">
    <property type="entry name" value="SBP_bac_1"/>
    <property type="match status" value="1"/>
</dbReference>
<evidence type="ECO:0000256" key="3">
    <source>
        <dbReference type="ARBA" id="ARBA00022729"/>
    </source>
</evidence>
<dbReference type="EMBL" id="JAGRPV010000001">
    <property type="protein sequence ID" value="MDI4648858.1"/>
    <property type="molecule type" value="Genomic_DNA"/>
</dbReference>
<keyword evidence="2" id="KW-0813">Transport</keyword>
<dbReference type="PANTHER" id="PTHR30061:SF50">
    <property type="entry name" value="MALTOSE_MALTODEXTRIN-BINDING PERIPLASMIC PROTEIN"/>
    <property type="match status" value="1"/>
</dbReference>
<evidence type="ECO:0000256" key="5">
    <source>
        <dbReference type="SAM" id="SignalP"/>
    </source>
</evidence>
<dbReference type="CDD" id="cd14748">
    <property type="entry name" value="PBP2_UgpB"/>
    <property type="match status" value="1"/>
</dbReference>
<keyword evidence="3 5" id="KW-0732">Signal</keyword>
<dbReference type="Gene3D" id="3.40.190.10">
    <property type="entry name" value="Periplasmic binding protein-like II"/>
    <property type="match status" value="2"/>
</dbReference>
<dbReference type="SUPFAM" id="SSF53850">
    <property type="entry name" value="Periplasmic binding protein-like II"/>
    <property type="match status" value="1"/>
</dbReference>
<reference evidence="6" key="1">
    <citation type="submission" date="2023-04" db="EMBL/GenBank/DDBJ databases">
        <title>Comparative genomic analysis of Cohnella hashimotonis sp. nov., isolated from the International Space Station.</title>
        <authorList>
            <person name="Venkateswaran K."/>
            <person name="Simpson A."/>
        </authorList>
    </citation>
    <scope>NUCLEOTIDE SEQUENCE</scope>
    <source>
        <strain evidence="6">F6_2S_P_1</strain>
    </source>
</reference>
<keyword evidence="7" id="KW-1185">Reference proteome</keyword>
<comment type="similarity">
    <text evidence="1">Belongs to the bacterial solute-binding protein 1 family.</text>
</comment>
<dbReference type="RefSeq" id="WP_282911539.1">
    <property type="nucleotide sequence ID" value="NZ_JAGRPV010000001.1"/>
</dbReference>
<feature type="chain" id="PRO_5046155349" evidence="5">
    <location>
        <begin position="22"/>
        <end position="460"/>
    </location>
</feature>
<evidence type="ECO:0000256" key="2">
    <source>
        <dbReference type="ARBA" id="ARBA00022448"/>
    </source>
</evidence>
<dbReference type="PANTHER" id="PTHR30061">
    <property type="entry name" value="MALTOSE-BINDING PERIPLASMIC PROTEIN"/>
    <property type="match status" value="1"/>
</dbReference>
<dbReference type="PROSITE" id="PS51257">
    <property type="entry name" value="PROKAR_LIPOPROTEIN"/>
    <property type="match status" value="1"/>
</dbReference>
<feature type="region of interest" description="Disordered" evidence="4">
    <location>
        <begin position="22"/>
        <end position="45"/>
    </location>
</feature>
<evidence type="ECO:0000313" key="6">
    <source>
        <dbReference type="EMBL" id="MDI4648858.1"/>
    </source>
</evidence>
<evidence type="ECO:0000313" key="7">
    <source>
        <dbReference type="Proteomes" id="UP001161691"/>
    </source>
</evidence>
<feature type="compositionally biased region" description="Low complexity" evidence="4">
    <location>
        <begin position="31"/>
        <end position="45"/>
    </location>
</feature>
<sequence>MEKRKIAAVLAAATLAATVSACGNDKDNGNASPSASAGASSGSSASASATATATATASASAKPAKDKTPVSFWYLWGGAEGENVEKLIAEFNASQDLYEVKGLSVPDVQKVVVGISSGDGPDITDNFSNNTASYAEKGMLEPLDEYIKKDNYDLSDFVPAALEGGKYDGKQYALPINVNFNLLFYNKKLFADAGIAEPPKTADELLADAIKLTKVNADKTIDTLGFPDFPLIYYTTGMSMAFGGSFISDDGKTLTPDNPGTVEAIKLMQDYRNQFGVGNVVKFNAAAKYMDATDPMFLGKQAMRIDGPWFGNTVKNVLKKDLDYGVAPLPGPAGHPELAGGGEVSSSTFFIPSNAKNKDGAWAFMSWLMSKEGMTKFNSMFANLPARTSVYDDPALQSIPDFKAFADAAKSPNLKAFPVFSGQTEYGKLINDEFELAVGGKQTAEEAVKHMKDKSAGLLK</sequence>
<evidence type="ECO:0000256" key="1">
    <source>
        <dbReference type="ARBA" id="ARBA00008520"/>
    </source>
</evidence>